<dbReference type="EMBL" id="JAUBDI010000018">
    <property type="protein sequence ID" value="MDW0114517.1"/>
    <property type="molecule type" value="Genomic_DNA"/>
</dbReference>
<organism evidence="2 3">
    <name type="scientific">Sporosarcina saromensis</name>
    <dbReference type="NCBI Taxonomy" id="359365"/>
    <lineage>
        <taxon>Bacteria</taxon>
        <taxon>Bacillati</taxon>
        <taxon>Bacillota</taxon>
        <taxon>Bacilli</taxon>
        <taxon>Bacillales</taxon>
        <taxon>Caryophanaceae</taxon>
        <taxon>Sporosarcina</taxon>
    </lineage>
</organism>
<evidence type="ECO:0000313" key="3">
    <source>
        <dbReference type="Proteomes" id="UP001282284"/>
    </source>
</evidence>
<name>A0ABU4GFZ3_9BACL</name>
<keyword evidence="1" id="KW-1133">Transmembrane helix</keyword>
<feature type="transmembrane region" description="Helical" evidence="1">
    <location>
        <begin position="131"/>
        <end position="152"/>
    </location>
</feature>
<protein>
    <submittedName>
        <fullName evidence="2">Uncharacterized protein</fullName>
    </submittedName>
</protein>
<keyword evidence="3" id="KW-1185">Reference proteome</keyword>
<feature type="transmembrane region" description="Helical" evidence="1">
    <location>
        <begin position="21"/>
        <end position="40"/>
    </location>
</feature>
<dbReference type="RefSeq" id="WP_317945629.1">
    <property type="nucleotide sequence ID" value="NZ_JAUBDI010000018.1"/>
</dbReference>
<reference evidence="2 3" key="1">
    <citation type="submission" date="2023-06" db="EMBL/GenBank/DDBJ databases">
        <title>Sporosarcina sp. nov., isolated from Korean traditional fermented seafood 'Jeotgal'.</title>
        <authorList>
            <person name="Yang A.I."/>
            <person name="Shin N.-R."/>
        </authorList>
    </citation>
    <scope>NUCLEOTIDE SEQUENCE [LARGE SCALE GENOMIC DNA]</scope>
    <source>
        <strain evidence="2 3">KCTC13119</strain>
    </source>
</reference>
<sequence length="168" mass="19359">MTKRQVKLPPMKWHVTVDVKRKAGIVLVGTVTILLLVYLLSQILSYPIGKLLFFSVICITGYALHKWASSYSNKKLPFEKLLKIELPEKIIRLRTWGFELVFALLLLSIGADPIKDLMDMKIPVYRINTLFLELAILFIVLSVLPMFIYLFIEKWKRPQTEGSPANKP</sequence>
<comment type="caution">
    <text evidence="2">The sequence shown here is derived from an EMBL/GenBank/DDBJ whole genome shotgun (WGS) entry which is preliminary data.</text>
</comment>
<accession>A0ABU4GFZ3</accession>
<evidence type="ECO:0000256" key="1">
    <source>
        <dbReference type="SAM" id="Phobius"/>
    </source>
</evidence>
<gene>
    <name evidence="2" type="ORF">QT711_15060</name>
</gene>
<keyword evidence="1" id="KW-0472">Membrane</keyword>
<evidence type="ECO:0000313" key="2">
    <source>
        <dbReference type="EMBL" id="MDW0114517.1"/>
    </source>
</evidence>
<proteinExistence type="predicted"/>
<dbReference type="Proteomes" id="UP001282284">
    <property type="component" value="Unassembled WGS sequence"/>
</dbReference>
<feature type="transmembrane region" description="Helical" evidence="1">
    <location>
        <begin position="46"/>
        <end position="65"/>
    </location>
</feature>
<keyword evidence="1" id="KW-0812">Transmembrane</keyword>
<feature type="transmembrane region" description="Helical" evidence="1">
    <location>
        <begin position="93"/>
        <end position="111"/>
    </location>
</feature>